<accession>A0A0V1FMD6</accession>
<sequence length="81" mass="9242">MPHSNLSSTSNDHTAIEQLKNILDCIYRLCKLRTGYTEAALRTRGKVVEKTRKQERKEFKTSHGTENVTNDCLTDCLSEGR</sequence>
<proteinExistence type="predicted"/>
<protein>
    <submittedName>
        <fullName evidence="1">Uncharacterized protein</fullName>
    </submittedName>
</protein>
<evidence type="ECO:0000313" key="1">
    <source>
        <dbReference type="EMBL" id="KRY87192.1"/>
    </source>
</evidence>
<reference evidence="1 2" key="1">
    <citation type="submission" date="2015-01" db="EMBL/GenBank/DDBJ databases">
        <title>Evolution of Trichinella species and genotypes.</title>
        <authorList>
            <person name="Korhonen P.K."/>
            <person name="Edoardo P."/>
            <person name="Giuseppe L.R."/>
            <person name="Gasser R.B."/>
        </authorList>
    </citation>
    <scope>NUCLEOTIDE SEQUENCE [LARGE SCALE GENOMIC DNA]</scope>
    <source>
        <strain evidence="1">ISS470</strain>
    </source>
</reference>
<organism evidence="1 2">
    <name type="scientific">Trichinella pseudospiralis</name>
    <name type="common">Parasitic roundworm</name>
    <dbReference type="NCBI Taxonomy" id="6337"/>
    <lineage>
        <taxon>Eukaryota</taxon>
        <taxon>Metazoa</taxon>
        <taxon>Ecdysozoa</taxon>
        <taxon>Nematoda</taxon>
        <taxon>Enoplea</taxon>
        <taxon>Dorylaimia</taxon>
        <taxon>Trichinellida</taxon>
        <taxon>Trichinellidae</taxon>
        <taxon>Trichinella</taxon>
    </lineage>
</organism>
<dbReference type="Proteomes" id="UP000054995">
    <property type="component" value="Unassembled WGS sequence"/>
</dbReference>
<evidence type="ECO:0000313" key="2">
    <source>
        <dbReference type="Proteomes" id="UP000054995"/>
    </source>
</evidence>
<dbReference type="EMBL" id="JYDT01000059">
    <property type="protein sequence ID" value="KRY87192.1"/>
    <property type="molecule type" value="Genomic_DNA"/>
</dbReference>
<gene>
    <name evidence="1" type="ORF">T4D_11596</name>
</gene>
<keyword evidence="2" id="KW-1185">Reference proteome</keyword>
<dbReference type="AlphaFoldDB" id="A0A0V1FMD6"/>
<name>A0A0V1FMD6_TRIPS</name>
<comment type="caution">
    <text evidence="1">The sequence shown here is derived from an EMBL/GenBank/DDBJ whole genome shotgun (WGS) entry which is preliminary data.</text>
</comment>